<comment type="caution">
    <text evidence="2">The sequence shown here is derived from an EMBL/GenBank/DDBJ whole genome shotgun (WGS) entry which is preliminary data.</text>
</comment>
<evidence type="ECO:0008006" key="4">
    <source>
        <dbReference type="Google" id="ProtNLM"/>
    </source>
</evidence>
<organism evidence="2 3">
    <name type="scientific">Pinctada imbricata</name>
    <name type="common">Atlantic pearl-oyster</name>
    <name type="synonym">Pinctada martensii</name>
    <dbReference type="NCBI Taxonomy" id="66713"/>
    <lineage>
        <taxon>Eukaryota</taxon>
        <taxon>Metazoa</taxon>
        <taxon>Spiralia</taxon>
        <taxon>Lophotrochozoa</taxon>
        <taxon>Mollusca</taxon>
        <taxon>Bivalvia</taxon>
        <taxon>Autobranchia</taxon>
        <taxon>Pteriomorphia</taxon>
        <taxon>Pterioida</taxon>
        <taxon>Pterioidea</taxon>
        <taxon>Pteriidae</taxon>
        <taxon>Pinctada</taxon>
    </lineage>
</organism>
<sequence length="173" mass="19346">MFSLDEIFNECTRRTMTALGGGKKEDRVNERWGEREKKGVDRVKGRREEGGKEKMGGRAGGGGNGMVKRRKGREGGGGGRGSVSSVLNRDVKQFGKKHLFDGEEDTCWNSDQGLPQWVHVELTQLSNVEEIKIRFQGGFAGKECWVESHDCEGTPTKIMDFYPEDINSLQISF</sequence>
<gene>
    <name evidence="2" type="ORF">FSP39_015113</name>
</gene>
<name>A0AA89C178_PINIB</name>
<dbReference type="AlphaFoldDB" id="A0AA89C178"/>
<dbReference type="SUPFAM" id="SSF49785">
    <property type="entry name" value="Galactose-binding domain-like"/>
    <property type="match status" value="1"/>
</dbReference>
<feature type="compositionally biased region" description="Basic and acidic residues" evidence="1">
    <location>
        <begin position="22"/>
        <end position="56"/>
    </location>
</feature>
<dbReference type="InterPro" id="IPR008979">
    <property type="entry name" value="Galactose-bd-like_sf"/>
</dbReference>
<dbReference type="Pfam" id="PF22633">
    <property type="entry name" value="F5_F8_type_C_2"/>
    <property type="match status" value="1"/>
</dbReference>
<evidence type="ECO:0000313" key="2">
    <source>
        <dbReference type="EMBL" id="KAK3097992.1"/>
    </source>
</evidence>
<dbReference type="Proteomes" id="UP001186944">
    <property type="component" value="Unassembled WGS sequence"/>
</dbReference>
<dbReference type="Gene3D" id="2.60.120.260">
    <property type="entry name" value="Galactose-binding domain-like"/>
    <property type="match status" value="1"/>
</dbReference>
<keyword evidence="3" id="KW-1185">Reference proteome</keyword>
<dbReference type="EMBL" id="VSWD01000007">
    <property type="protein sequence ID" value="KAK3097992.1"/>
    <property type="molecule type" value="Genomic_DNA"/>
</dbReference>
<proteinExistence type="predicted"/>
<evidence type="ECO:0000256" key="1">
    <source>
        <dbReference type="SAM" id="MobiDB-lite"/>
    </source>
</evidence>
<accession>A0AA89C178</accession>
<reference evidence="2" key="1">
    <citation type="submission" date="2019-08" db="EMBL/GenBank/DDBJ databases">
        <title>The improved chromosome-level genome for the pearl oyster Pinctada fucata martensii using PacBio sequencing and Hi-C.</title>
        <authorList>
            <person name="Zheng Z."/>
        </authorList>
    </citation>
    <scope>NUCLEOTIDE SEQUENCE</scope>
    <source>
        <strain evidence="2">ZZ-2019</strain>
        <tissue evidence="2">Adductor muscle</tissue>
    </source>
</reference>
<evidence type="ECO:0000313" key="3">
    <source>
        <dbReference type="Proteomes" id="UP001186944"/>
    </source>
</evidence>
<feature type="region of interest" description="Disordered" evidence="1">
    <location>
        <begin position="16"/>
        <end position="86"/>
    </location>
</feature>
<protein>
    <recommendedName>
        <fullName evidence="4">Nuclear receptor 2C2-associated protein</fullName>
    </recommendedName>
</protein>